<evidence type="ECO:0000256" key="3">
    <source>
        <dbReference type="ARBA" id="ARBA00004819"/>
    </source>
</evidence>
<dbReference type="Gene3D" id="3.90.1150.10">
    <property type="entry name" value="Aspartate Aminotransferase, domain 1"/>
    <property type="match status" value="1"/>
</dbReference>
<dbReference type="AlphaFoldDB" id="A0A9D2M576"/>
<dbReference type="NCBIfam" id="TIGR00713">
    <property type="entry name" value="hemL"/>
    <property type="match status" value="1"/>
</dbReference>
<comment type="subcellular location">
    <subcellularLocation>
        <location evidence="8">Cytoplasm</location>
    </subcellularLocation>
</comment>
<dbReference type="Gene3D" id="3.40.640.10">
    <property type="entry name" value="Type I PLP-dependent aspartate aminotransferase-like (Major domain)"/>
    <property type="match status" value="1"/>
</dbReference>
<dbReference type="Pfam" id="PF00202">
    <property type="entry name" value="Aminotran_3"/>
    <property type="match status" value="1"/>
</dbReference>
<evidence type="ECO:0000256" key="5">
    <source>
        <dbReference type="ARBA" id="ARBA00022898"/>
    </source>
</evidence>
<evidence type="ECO:0000313" key="9">
    <source>
        <dbReference type="EMBL" id="HJB40613.1"/>
    </source>
</evidence>
<evidence type="ECO:0000256" key="8">
    <source>
        <dbReference type="HAMAP-Rule" id="MF_00375"/>
    </source>
</evidence>
<evidence type="ECO:0000313" key="10">
    <source>
        <dbReference type="Proteomes" id="UP000824209"/>
    </source>
</evidence>
<dbReference type="GO" id="GO:0006782">
    <property type="term" value="P:protoporphyrinogen IX biosynthetic process"/>
    <property type="evidence" value="ECO:0007669"/>
    <property type="project" value="UniProtKB-UniRule"/>
</dbReference>
<dbReference type="InterPro" id="IPR015422">
    <property type="entry name" value="PyrdxlP-dep_Trfase_small"/>
</dbReference>
<dbReference type="InterPro" id="IPR049704">
    <property type="entry name" value="Aminotrans_3_PPA_site"/>
</dbReference>
<dbReference type="EC" id="5.4.3.8" evidence="8"/>
<dbReference type="HAMAP" id="MF_00375">
    <property type="entry name" value="HemL_aminotrans_3"/>
    <property type="match status" value="1"/>
</dbReference>
<name>A0A9D2M576_9FIRM</name>
<keyword evidence="8" id="KW-0963">Cytoplasm</keyword>
<dbReference type="FunFam" id="3.40.640.10:FF:000021">
    <property type="entry name" value="Glutamate-1-semialdehyde 2,1-aminomutase"/>
    <property type="match status" value="1"/>
</dbReference>
<dbReference type="Proteomes" id="UP000824209">
    <property type="component" value="Unassembled WGS sequence"/>
</dbReference>
<evidence type="ECO:0000256" key="6">
    <source>
        <dbReference type="ARBA" id="ARBA00023235"/>
    </source>
</evidence>
<evidence type="ECO:0000256" key="4">
    <source>
        <dbReference type="ARBA" id="ARBA00008981"/>
    </source>
</evidence>
<gene>
    <name evidence="8 9" type="primary">hemL</name>
    <name evidence="9" type="ORF">H9943_09490</name>
</gene>
<dbReference type="GO" id="GO:0008483">
    <property type="term" value="F:transaminase activity"/>
    <property type="evidence" value="ECO:0007669"/>
    <property type="project" value="InterPro"/>
</dbReference>
<dbReference type="CDD" id="cd00610">
    <property type="entry name" value="OAT_like"/>
    <property type="match status" value="1"/>
</dbReference>
<dbReference type="InterPro" id="IPR005814">
    <property type="entry name" value="Aminotrans_3"/>
</dbReference>
<comment type="caution">
    <text evidence="9">The sequence shown here is derived from an EMBL/GenBank/DDBJ whole genome shotgun (WGS) entry which is preliminary data.</text>
</comment>
<protein>
    <recommendedName>
        <fullName evidence="8">Glutamate-1-semialdehyde 2,1-aminomutase</fullName>
        <shortName evidence="8">GSA</shortName>
        <ecNumber evidence="8">5.4.3.8</ecNumber>
    </recommendedName>
    <alternativeName>
        <fullName evidence="8">Glutamate-1-semialdehyde aminotransferase</fullName>
        <shortName evidence="8">GSA-AT</shortName>
    </alternativeName>
</protein>
<keyword evidence="5 8" id="KW-0663">Pyridoxal phosphate</keyword>
<feature type="modified residue" description="N6-(pyridoxal phosphate)lysine" evidence="8">
    <location>
        <position position="268"/>
    </location>
</feature>
<dbReference type="PROSITE" id="PS00600">
    <property type="entry name" value="AA_TRANSFER_CLASS_3"/>
    <property type="match status" value="1"/>
</dbReference>
<dbReference type="GO" id="GO:0030170">
    <property type="term" value="F:pyridoxal phosphate binding"/>
    <property type="evidence" value="ECO:0007669"/>
    <property type="project" value="InterPro"/>
</dbReference>
<dbReference type="InterPro" id="IPR004639">
    <property type="entry name" value="4pyrrol_synth_GluAld_NH2Trfase"/>
</dbReference>
<dbReference type="EMBL" id="DWYA01000086">
    <property type="protein sequence ID" value="HJB40613.1"/>
    <property type="molecule type" value="Genomic_DNA"/>
</dbReference>
<proteinExistence type="inferred from homology"/>
<comment type="subunit">
    <text evidence="8">Homodimer.</text>
</comment>
<dbReference type="PANTHER" id="PTHR43713">
    <property type="entry name" value="GLUTAMATE-1-SEMIALDEHYDE 2,1-AMINOMUTASE"/>
    <property type="match status" value="1"/>
</dbReference>
<comment type="similarity">
    <text evidence="4 8">Belongs to the class-III pyridoxal-phosphate-dependent aminotransferase family. HemL subfamily.</text>
</comment>
<comment type="cofactor">
    <cofactor evidence="2 8">
        <name>pyridoxal 5'-phosphate</name>
        <dbReference type="ChEBI" id="CHEBI:597326"/>
    </cofactor>
</comment>
<evidence type="ECO:0000256" key="7">
    <source>
        <dbReference type="ARBA" id="ARBA00023244"/>
    </source>
</evidence>
<comment type="pathway">
    <text evidence="3">Porphyrin-containing compound metabolism; protoporphyrin-IX biosynthesis; 5-aminolevulinate from L-glutamyl-tRNA(Glu): step 2/2.</text>
</comment>
<dbReference type="PANTHER" id="PTHR43713:SF3">
    <property type="entry name" value="GLUTAMATE-1-SEMIALDEHYDE 2,1-AMINOMUTASE 1, CHLOROPLASTIC-RELATED"/>
    <property type="match status" value="1"/>
</dbReference>
<dbReference type="InterPro" id="IPR015421">
    <property type="entry name" value="PyrdxlP-dep_Trfase_major"/>
</dbReference>
<accession>A0A9D2M576</accession>
<reference evidence="9" key="2">
    <citation type="submission" date="2021-04" db="EMBL/GenBank/DDBJ databases">
        <authorList>
            <person name="Gilroy R."/>
        </authorList>
    </citation>
    <scope>NUCLEOTIDE SEQUENCE</scope>
    <source>
        <strain evidence="9">ChiBcec8-14828</strain>
    </source>
</reference>
<keyword evidence="6 8" id="KW-0413">Isomerase</keyword>
<dbReference type="GO" id="GO:0005737">
    <property type="term" value="C:cytoplasm"/>
    <property type="evidence" value="ECO:0007669"/>
    <property type="project" value="UniProtKB-SubCell"/>
</dbReference>
<dbReference type="NCBIfam" id="NF000818">
    <property type="entry name" value="PRK00062.1"/>
    <property type="match status" value="1"/>
</dbReference>
<reference evidence="9" key="1">
    <citation type="journal article" date="2021" name="PeerJ">
        <title>Extensive microbial diversity within the chicken gut microbiome revealed by metagenomics and culture.</title>
        <authorList>
            <person name="Gilroy R."/>
            <person name="Ravi A."/>
            <person name="Getino M."/>
            <person name="Pursley I."/>
            <person name="Horton D.L."/>
            <person name="Alikhan N.F."/>
            <person name="Baker D."/>
            <person name="Gharbi K."/>
            <person name="Hall N."/>
            <person name="Watson M."/>
            <person name="Adriaenssens E.M."/>
            <person name="Foster-Nyarko E."/>
            <person name="Jarju S."/>
            <person name="Secka A."/>
            <person name="Antonio M."/>
            <person name="Oren A."/>
            <person name="Chaudhuri R.R."/>
            <person name="La Ragione R."/>
            <person name="Hildebrand F."/>
            <person name="Pallen M.J."/>
        </authorList>
    </citation>
    <scope>NUCLEOTIDE SEQUENCE</scope>
    <source>
        <strain evidence="9">ChiBcec8-14828</strain>
    </source>
</reference>
<dbReference type="SUPFAM" id="SSF53383">
    <property type="entry name" value="PLP-dependent transferases"/>
    <property type="match status" value="1"/>
</dbReference>
<comment type="catalytic activity">
    <reaction evidence="1 8">
        <text>(S)-4-amino-5-oxopentanoate = 5-aminolevulinate</text>
        <dbReference type="Rhea" id="RHEA:14265"/>
        <dbReference type="ChEBI" id="CHEBI:57501"/>
        <dbReference type="ChEBI" id="CHEBI:356416"/>
        <dbReference type="EC" id="5.4.3.8"/>
    </reaction>
</comment>
<evidence type="ECO:0000256" key="2">
    <source>
        <dbReference type="ARBA" id="ARBA00001933"/>
    </source>
</evidence>
<evidence type="ECO:0000256" key="1">
    <source>
        <dbReference type="ARBA" id="ARBA00001579"/>
    </source>
</evidence>
<dbReference type="InterPro" id="IPR015424">
    <property type="entry name" value="PyrdxlP-dep_Trfase"/>
</dbReference>
<sequence length="434" mass="46462">MRQTACSEQMFERACRVLPGGVNSPVRAFRSVGRCPVFVKSAKGSHMIDADGNDWLDYIGSWGPMILGHAHPDVIQAAQAALTDGVSYGLPTQPEVEMAELMTAAYPGMDMVRMVNSGTEATMSALRAARGFTGRSKIIKFEGCYHGHSDGLLVQAGSGALTFGTPTSPGVPADVVRHTLVCRYNDLESVEQTLCANHGEVAAIIVEPVAANMGVVPPVPGFLQGLRRLCDEHGALLIFDEVITGFRLAFGGAAQRFGVTPDLACFGKIIGAGMPVGAYGGKRDVMQMVSPSGPVYQAGTLSGNPLAMRTGLCQLRYLQSHPEVYAQIEARAAALEQGMKQAVEDLQLGCMVTRCGSLLTLFFTPQPMELRSYDDVKQCSTQQYAAFFSALFQKGILIAPSQFEALFIGAAHTDEEIARTAAEMREALRESVKA</sequence>
<keyword evidence="7 8" id="KW-0627">Porphyrin biosynthesis</keyword>
<dbReference type="GO" id="GO:0042286">
    <property type="term" value="F:glutamate-1-semialdehyde 2,1-aminomutase activity"/>
    <property type="evidence" value="ECO:0007669"/>
    <property type="project" value="UniProtKB-UniRule"/>
</dbReference>
<organism evidence="9 10">
    <name type="scientific">Candidatus Ruthenibacterium avium</name>
    <dbReference type="NCBI Taxonomy" id="2838751"/>
    <lineage>
        <taxon>Bacteria</taxon>
        <taxon>Bacillati</taxon>
        <taxon>Bacillota</taxon>
        <taxon>Clostridia</taxon>
        <taxon>Eubacteriales</taxon>
        <taxon>Oscillospiraceae</taxon>
        <taxon>Ruthenibacterium</taxon>
    </lineage>
</organism>